<dbReference type="EMBL" id="JAQQWN010000009">
    <property type="protein sequence ID" value="KAK8066040.1"/>
    <property type="molecule type" value="Genomic_DNA"/>
</dbReference>
<comment type="catalytic activity">
    <reaction evidence="2">
        <text>N(6)-D-ribulosyl-L-lysyl-[protein] + ATP = N(6)-(3-O-phospho-D-ribulosyl)-L-lysyl-[protein] + ADP + H(+)</text>
        <dbReference type="Rhea" id="RHEA:48432"/>
        <dbReference type="Rhea" id="RHEA-COMP:12103"/>
        <dbReference type="Rhea" id="RHEA-COMP:12104"/>
        <dbReference type="ChEBI" id="CHEBI:15378"/>
        <dbReference type="ChEBI" id="CHEBI:30616"/>
        <dbReference type="ChEBI" id="CHEBI:90418"/>
        <dbReference type="ChEBI" id="CHEBI:90420"/>
        <dbReference type="ChEBI" id="CHEBI:456216"/>
        <dbReference type="EC" id="2.7.1.172"/>
    </reaction>
    <physiologicalReaction direction="left-to-right" evidence="2">
        <dbReference type="Rhea" id="RHEA:48433"/>
    </physiologicalReaction>
</comment>
<name>A0ABR1V4B6_9PEZI</name>
<gene>
    <name evidence="3" type="ORF">PG997_012787</name>
</gene>
<evidence type="ECO:0000313" key="4">
    <source>
        <dbReference type="Proteomes" id="UP001433268"/>
    </source>
</evidence>
<dbReference type="Gene3D" id="3.90.1200.10">
    <property type="match status" value="1"/>
</dbReference>
<dbReference type="EC" id="2.7.1.172" evidence="1"/>
<accession>A0ABR1V4B6</accession>
<organism evidence="3 4">
    <name type="scientific">Apiospora hydei</name>
    <dbReference type="NCBI Taxonomy" id="1337664"/>
    <lineage>
        <taxon>Eukaryota</taxon>
        <taxon>Fungi</taxon>
        <taxon>Dikarya</taxon>
        <taxon>Ascomycota</taxon>
        <taxon>Pezizomycotina</taxon>
        <taxon>Sordariomycetes</taxon>
        <taxon>Xylariomycetidae</taxon>
        <taxon>Amphisphaeriales</taxon>
        <taxon>Apiosporaceae</taxon>
        <taxon>Apiospora</taxon>
    </lineage>
</organism>
<dbReference type="PANTHER" id="PTHR12149:SF8">
    <property type="entry name" value="PROTEIN-RIBULOSAMINE 3-KINASE"/>
    <property type="match status" value="1"/>
</dbReference>
<dbReference type="GeneID" id="92050161"/>
<evidence type="ECO:0000313" key="3">
    <source>
        <dbReference type="EMBL" id="KAK8066040.1"/>
    </source>
</evidence>
<comment type="caution">
    <text evidence="3">The sequence shown here is derived from an EMBL/GenBank/DDBJ whole genome shotgun (WGS) entry which is preliminary data.</text>
</comment>
<keyword evidence="4" id="KW-1185">Reference proteome</keyword>
<feature type="non-terminal residue" evidence="3">
    <location>
        <position position="1"/>
    </location>
</feature>
<evidence type="ECO:0000256" key="1">
    <source>
        <dbReference type="ARBA" id="ARBA00011961"/>
    </source>
</evidence>
<proteinExistence type="predicted"/>
<dbReference type="Pfam" id="PF03881">
    <property type="entry name" value="Fructosamin_kin"/>
    <property type="match status" value="1"/>
</dbReference>
<dbReference type="Proteomes" id="UP001433268">
    <property type="component" value="Unassembled WGS sequence"/>
</dbReference>
<dbReference type="SUPFAM" id="SSF56112">
    <property type="entry name" value="Protein kinase-like (PK-like)"/>
    <property type="match status" value="1"/>
</dbReference>
<dbReference type="InterPro" id="IPR011009">
    <property type="entry name" value="Kinase-like_dom_sf"/>
</dbReference>
<reference evidence="3 4" key="1">
    <citation type="submission" date="2023-01" db="EMBL/GenBank/DDBJ databases">
        <title>Analysis of 21 Apiospora genomes using comparative genomics revels a genus with tremendous synthesis potential of carbohydrate active enzymes and secondary metabolites.</title>
        <authorList>
            <person name="Sorensen T."/>
        </authorList>
    </citation>
    <scope>NUCLEOTIDE SEQUENCE [LARGE SCALE GENOMIC DNA]</scope>
    <source>
        <strain evidence="3 4">CBS 114990</strain>
    </source>
</reference>
<sequence length="294" mass="34143">LPDGAQVTSVTDTKLSEWCNTFKIEVTLPDGKSQAFFEKVWMHYSRWIDQEYKGQYGLDMMRATFQAELTLHEFIPEFSPRPIATGTYASDKNLHFFLAEFVDMIEDDTPSPESYMTAVAALHNRSFGKSPSGQFGFPIPTRFGDLEQSNLWSGSWEAFWTNQMREILEREERLGGPHPKELVRLRQIYFNKVLPRYLRPLESDGRSVRPCLVHADLWPGNCRYKRDTDVVCIGPWCVQQPSVPLGAPYLREYWEKMPVSAPKEDAFNRNKMYMIRNQILLATLYPTQPDLRQV</sequence>
<evidence type="ECO:0000256" key="2">
    <source>
        <dbReference type="ARBA" id="ARBA00048655"/>
    </source>
</evidence>
<dbReference type="InterPro" id="IPR016477">
    <property type="entry name" value="Fructo-/Ketosamine-3-kinase"/>
</dbReference>
<dbReference type="PANTHER" id="PTHR12149">
    <property type="entry name" value="FRUCTOSAMINE 3 KINASE-RELATED PROTEIN"/>
    <property type="match status" value="1"/>
</dbReference>
<dbReference type="RefSeq" id="XP_066662793.1">
    <property type="nucleotide sequence ID" value="XM_066817101.1"/>
</dbReference>
<protein>
    <recommendedName>
        <fullName evidence="1">protein-ribulosamine 3-kinase</fullName>
        <ecNumber evidence="1">2.7.1.172</ecNumber>
    </recommendedName>
</protein>